<reference evidence="1 2" key="1">
    <citation type="submission" date="2020-07" db="EMBL/GenBank/DDBJ databases">
        <title>Sequencing the genomes of 1000 actinobacteria strains.</title>
        <authorList>
            <person name="Klenk H.-P."/>
        </authorList>
    </citation>
    <scope>NUCLEOTIDE SEQUENCE [LARGE SCALE GENOMIC DNA]</scope>
    <source>
        <strain evidence="1 2">DSM 45772</strain>
    </source>
</reference>
<dbReference type="EMBL" id="JACCBN010000001">
    <property type="protein sequence ID" value="NYD37622.1"/>
    <property type="molecule type" value="Genomic_DNA"/>
</dbReference>
<keyword evidence="2" id="KW-1185">Reference proteome</keyword>
<comment type="caution">
    <text evidence="1">The sequence shown here is derived from an EMBL/GenBank/DDBJ whole genome shotgun (WGS) entry which is preliminary data.</text>
</comment>
<dbReference type="AlphaFoldDB" id="A0A7Y9DYM7"/>
<evidence type="ECO:0000313" key="2">
    <source>
        <dbReference type="Proteomes" id="UP000535890"/>
    </source>
</evidence>
<proteinExistence type="predicted"/>
<dbReference type="Proteomes" id="UP000535890">
    <property type="component" value="Unassembled WGS sequence"/>
</dbReference>
<name>A0A7Y9DYM7_9PSEU</name>
<accession>A0A7Y9DYM7</accession>
<dbReference type="RefSeq" id="WP_179795189.1">
    <property type="nucleotide sequence ID" value="NZ_BAABHP010000025.1"/>
</dbReference>
<gene>
    <name evidence="1" type="ORF">BJ983_003724</name>
</gene>
<organism evidence="1 2">
    <name type="scientific">Actinomycetospora corticicola</name>
    <dbReference type="NCBI Taxonomy" id="663602"/>
    <lineage>
        <taxon>Bacteria</taxon>
        <taxon>Bacillati</taxon>
        <taxon>Actinomycetota</taxon>
        <taxon>Actinomycetes</taxon>
        <taxon>Pseudonocardiales</taxon>
        <taxon>Pseudonocardiaceae</taxon>
        <taxon>Actinomycetospora</taxon>
    </lineage>
</organism>
<protein>
    <submittedName>
        <fullName evidence="1">Uncharacterized protein</fullName>
    </submittedName>
</protein>
<evidence type="ECO:0000313" key="1">
    <source>
        <dbReference type="EMBL" id="NYD37622.1"/>
    </source>
</evidence>
<sequence>MTTTGRIYREVYARRRGKAPSDITEILDYDDSDHVVVAASTLLQAVTGRAPESPGARRALFWLVHWGYGSAVGAAHAELRHRLGEPGAGVTFFLGCQTMALSLFPVLGDTPVPWRWTTRLMTVSVLQHVAYAAAVAGADAALDRVGR</sequence>